<dbReference type="SMART" id="SM00184">
    <property type="entry name" value="RING"/>
    <property type="match status" value="1"/>
</dbReference>
<dbReference type="PROSITE" id="PS50089">
    <property type="entry name" value="ZF_RING_2"/>
    <property type="match status" value="1"/>
</dbReference>
<sequence>MDQDSYDTLLDNLQCPLCCLVMLPPLRSPMIIPECGHTICQTCISKLRECPFCHHSISNPVKNILVLQIIDTLNHQNLIPTFLNPPPPQPNKLIPKIECFCTSAASGTQYISQKSYFCKTCNITGDYCICEVCARTCHNGHDVILCKNSPTSYCDCHDKCQCFKIPSKSFKFRCTFELTYGTPIEQLMYQCKDCHITGDYYICQNCAIKCHHRHNLKYCGIVKGKHCQCLNMSEDCQISFRKPICTFLLTGKKYAPQPWYNCKTCGLVGSYGCCPVCAHHCHKGHEIEYRGVSSGFFCDCGDGYNGKKCQMIENDCLSYLVRCTNFNIEKKDKPIRQRKYNCATCGISGICEACAVNCHINHSIEFVDVDEFCCGCKNTNNCIMLLAPMLHTGRTKCDRVELDKDDISACYVCLRCDKSGKKKICESCALKKHLSHDLHFIGYMKFDCSENERAAKIKPSLFRPKITKI</sequence>
<reference evidence="8 9" key="1">
    <citation type="submission" date="2024-04" db="EMBL/GenBank/DDBJ databases">
        <title>Tritrichomonas musculus Genome.</title>
        <authorList>
            <person name="Alves-Ferreira E."/>
            <person name="Grigg M."/>
            <person name="Lorenzi H."/>
            <person name="Galac M."/>
        </authorList>
    </citation>
    <scope>NUCLEOTIDE SEQUENCE [LARGE SCALE GENOMIC DNA]</scope>
    <source>
        <strain evidence="8 9">EAF2021</strain>
    </source>
</reference>
<dbReference type="EMBL" id="JAPFFF010000034">
    <property type="protein sequence ID" value="KAK8843543.1"/>
    <property type="molecule type" value="Genomic_DNA"/>
</dbReference>
<evidence type="ECO:0000256" key="2">
    <source>
        <dbReference type="ARBA" id="ARBA00022771"/>
    </source>
</evidence>
<keyword evidence="3" id="KW-0862">Zinc</keyword>
<evidence type="ECO:0000256" key="4">
    <source>
        <dbReference type="PROSITE-ProRule" id="PRU00175"/>
    </source>
</evidence>
<dbReference type="Gene3D" id="3.30.40.10">
    <property type="entry name" value="Zinc/RING finger domain, C3HC4 (zinc finger)"/>
    <property type="match status" value="1"/>
</dbReference>
<dbReference type="InterPro" id="IPR001841">
    <property type="entry name" value="Znf_RING"/>
</dbReference>
<evidence type="ECO:0000313" key="8">
    <source>
        <dbReference type="EMBL" id="KAK8843543.1"/>
    </source>
</evidence>
<dbReference type="SUPFAM" id="SSF57850">
    <property type="entry name" value="RING/U-box"/>
    <property type="match status" value="1"/>
</dbReference>
<feature type="domain" description="RING-type" evidence="6">
    <location>
        <begin position="15"/>
        <end position="54"/>
    </location>
</feature>
<comment type="caution">
    <text evidence="8">The sequence shown here is derived from an EMBL/GenBank/DDBJ whole genome shotgun (WGS) entry which is preliminary data.</text>
</comment>
<feature type="domain" description="UBR-type" evidence="7">
    <location>
        <begin position="99"/>
        <end position="179"/>
    </location>
</feature>
<dbReference type="Pfam" id="PF02207">
    <property type="entry name" value="zf-UBR"/>
    <property type="match status" value="1"/>
</dbReference>
<dbReference type="InterPro" id="IPR000742">
    <property type="entry name" value="EGF"/>
</dbReference>
<evidence type="ECO:0000259" key="7">
    <source>
        <dbReference type="PROSITE" id="PS51157"/>
    </source>
</evidence>
<dbReference type="PANTHER" id="PTHR46276:SF1">
    <property type="entry name" value="E3 UBIQUITIN-PROTEIN LIGASE UBR5"/>
    <property type="match status" value="1"/>
</dbReference>
<keyword evidence="9" id="KW-1185">Reference proteome</keyword>
<dbReference type="InterPro" id="IPR003126">
    <property type="entry name" value="Znf_UBR"/>
</dbReference>
<dbReference type="CDD" id="cd19671">
    <property type="entry name" value="UBR-box_UBR4_5_6_7"/>
    <property type="match status" value="1"/>
</dbReference>
<feature type="domain" description="UBR-type" evidence="7">
    <location>
        <begin position="243"/>
        <end position="314"/>
    </location>
</feature>
<evidence type="ECO:0000256" key="5">
    <source>
        <dbReference type="PROSITE-ProRule" id="PRU00508"/>
    </source>
</evidence>
<dbReference type="PANTHER" id="PTHR46276">
    <property type="entry name" value="E3 UBIQUITIN-PROTEIN LIGASE UBR5"/>
    <property type="match status" value="1"/>
</dbReference>
<dbReference type="PROSITE" id="PS01186">
    <property type="entry name" value="EGF_2"/>
    <property type="match status" value="1"/>
</dbReference>
<dbReference type="Proteomes" id="UP001470230">
    <property type="component" value="Unassembled WGS sequence"/>
</dbReference>
<dbReference type="InterPro" id="IPR017907">
    <property type="entry name" value="Znf_RING_CS"/>
</dbReference>
<dbReference type="InterPro" id="IPR013083">
    <property type="entry name" value="Znf_RING/FYVE/PHD"/>
</dbReference>
<dbReference type="SMART" id="SM00396">
    <property type="entry name" value="ZnF_UBR1"/>
    <property type="match status" value="4"/>
</dbReference>
<feature type="zinc finger region" description="UBR-type" evidence="5">
    <location>
        <begin position="243"/>
        <end position="314"/>
    </location>
</feature>
<accession>A0ABR2HD29</accession>
<feature type="zinc finger region" description="UBR-type" evidence="5">
    <location>
        <begin position="99"/>
        <end position="179"/>
    </location>
</feature>
<organism evidence="8 9">
    <name type="scientific">Tritrichomonas musculus</name>
    <dbReference type="NCBI Taxonomy" id="1915356"/>
    <lineage>
        <taxon>Eukaryota</taxon>
        <taxon>Metamonada</taxon>
        <taxon>Parabasalia</taxon>
        <taxon>Tritrichomonadida</taxon>
        <taxon>Tritrichomonadidae</taxon>
        <taxon>Tritrichomonas</taxon>
    </lineage>
</organism>
<protein>
    <submittedName>
        <fullName evidence="8">Uncharacterized protein</fullName>
    </submittedName>
</protein>
<evidence type="ECO:0000313" key="9">
    <source>
        <dbReference type="Proteomes" id="UP001470230"/>
    </source>
</evidence>
<keyword evidence="2 4" id="KW-0863">Zinc-finger</keyword>
<gene>
    <name evidence="8" type="ORF">M9Y10_024599</name>
</gene>
<name>A0ABR2HD29_9EUKA</name>
<evidence type="ECO:0000259" key="6">
    <source>
        <dbReference type="PROSITE" id="PS50089"/>
    </source>
</evidence>
<keyword evidence="1" id="KW-0479">Metal-binding</keyword>
<dbReference type="PROSITE" id="PS00518">
    <property type="entry name" value="ZF_RING_1"/>
    <property type="match status" value="1"/>
</dbReference>
<evidence type="ECO:0000256" key="1">
    <source>
        <dbReference type="ARBA" id="ARBA00022723"/>
    </source>
</evidence>
<dbReference type="PROSITE" id="PS51157">
    <property type="entry name" value="ZF_UBR"/>
    <property type="match status" value="2"/>
</dbReference>
<evidence type="ECO:0000256" key="3">
    <source>
        <dbReference type="ARBA" id="ARBA00022833"/>
    </source>
</evidence>
<proteinExistence type="predicted"/>
<dbReference type="PROSITE" id="PS00022">
    <property type="entry name" value="EGF_1"/>
    <property type="match status" value="1"/>
</dbReference>